<evidence type="ECO:0000256" key="5">
    <source>
        <dbReference type="ARBA" id="ARBA00022833"/>
    </source>
</evidence>
<evidence type="ECO:0000256" key="3">
    <source>
        <dbReference type="ARBA" id="ARBA00022723"/>
    </source>
</evidence>
<dbReference type="GO" id="GO:0008270">
    <property type="term" value="F:zinc ion binding"/>
    <property type="evidence" value="ECO:0007669"/>
    <property type="project" value="UniProtKB-KW"/>
</dbReference>
<dbReference type="Gene3D" id="3.30.40.10">
    <property type="entry name" value="Zinc/RING finger domain, C3HC4 (zinc finger)"/>
    <property type="match status" value="1"/>
</dbReference>
<evidence type="ECO:0000256" key="1">
    <source>
        <dbReference type="ARBA" id="ARBA00000900"/>
    </source>
</evidence>
<protein>
    <recommendedName>
        <fullName evidence="2">RING-type E3 ubiquitin transferase</fullName>
        <ecNumber evidence="2">2.3.2.27</ecNumber>
    </recommendedName>
</protein>
<dbReference type="KEGG" id="rcu:8277388"/>
<dbReference type="InterPro" id="IPR013083">
    <property type="entry name" value="Znf_RING/FYVE/PHD"/>
</dbReference>
<dbReference type="EC" id="2.3.2.27" evidence="2"/>
<accession>B9R971</accession>
<evidence type="ECO:0000259" key="7">
    <source>
        <dbReference type="PROSITE" id="PS50089"/>
    </source>
</evidence>
<dbReference type="GO" id="GO:0016567">
    <property type="term" value="P:protein ubiquitination"/>
    <property type="evidence" value="ECO:0000318"/>
    <property type="project" value="GO_Central"/>
</dbReference>
<dbReference type="eggNOG" id="KOG0800">
    <property type="taxonomic scope" value="Eukaryota"/>
</dbReference>
<dbReference type="GO" id="GO:0061630">
    <property type="term" value="F:ubiquitin protein ligase activity"/>
    <property type="evidence" value="ECO:0000318"/>
    <property type="project" value="GO_Central"/>
</dbReference>
<evidence type="ECO:0000313" key="9">
    <source>
        <dbReference type="Proteomes" id="UP000008311"/>
    </source>
</evidence>
<dbReference type="GO" id="GO:0005737">
    <property type="term" value="C:cytoplasm"/>
    <property type="evidence" value="ECO:0000318"/>
    <property type="project" value="GO_Central"/>
</dbReference>
<feature type="domain" description="RING-type" evidence="7">
    <location>
        <begin position="169"/>
        <end position="210"/>
    </location>
</feature>
<evidence type="ECO:0000256" key="4">
    <source>
        <dbReference type="ARBA" id="ARBA00022771"/>
    </source>
</evidence>
<gene>
    <name evidence="8" type="ORF">RCOM_1514560</name>
</gene>
<dbReference type="SMART" id="SM00184">
    <property type="entry name" value="RING"/>
    <property type="match status" value="1"/>
</dbReference>
<evidence type="ECO:0000256" key="2">
    <source>
        <dbReference type="ARBA" id="ARBA00012483"/>
    </source>
</evidence>
<reference evidence="9" key="1">
    <citation type="journal article" date="2010" name="Nat. Biotechnol.">
        <title>Draft genome sequence of the oilseed species Ricinus communis.</title>
        <authorList>
            <person name="Chan A.P."/>
            <person name="Crabtree J."/>
            <person name="Zhao Q."/>
            <person name="Lorenzi H."/>
            <person name="Orvis J."/>
            <person name="Puiu D."/>
            <person name="Melake-Berhan A."/>
            <person name="Jones K.M."/>
            <person name="Redman J."/>
            <person name="Chen G."/>
            <person name="Cahoon E.B."/>
            <person name="Gedil M."/>
            <person name="Stanke M."/>
            <person name="Haas B.J."/>
            <person name="Wortman J.R."/>
            <person name="Fraser-Liggett C.M."/>
            <person name="Ravel J."/>
            <person name="Rabinowicz P.D."/>
        </authorList>
    </citation>
    <scope>NUCLEOTIDE SEQUENCE [LARGE SCALE GENOMIC DNA]</scope>
    <source>
        <strain evidence="9">cv. Hale</strain>
    </source>
</reference>
<dbReference type="InParanoid" id="B9R971"/>
<keyword evidence="5" id="KW-0862">Zinc</keyword>
<dbReference type="PANTHER" id="PTHR15710">
    <property type="entry name" value="E3 UBIQUITIN-PROTEIN LIGASE PRAJA"/>
    <property type="match status" value="1"/>
</dbReference>
<sequence>MSINTTYQCEAWLIHEEDEQINHSLPCEAIFLIKMYCQIIPCDSTVEQGTNTSTIFKEFHVQRDYLLHNTTSWSTLSSMLADMNIPMYAYPMLMVKIKECAQNCRDMERKVIPMVVKLRIIHAVSDIATVSDEAFSESFSSQRLTFVGASKSAIDALETVIIQNFSNQCVICLEDIQIGIEATCLPCKHIYHGGCISNWLKNSNCCPLCRFQIPS</sequence>
<dbReference type="Pfam" id="PF13639">
    <property type="entry name" value="zf-RING_2"/>
    <property type="match status" value="1"/>
</dbReference>
<evidence type="ECO:0000313" key="8">
    <source>
        <dbReference type="EMBL" id="EEF52148.1"/>
    </source>
</evidence>
<keyword evidence="4 6" id="KW-0863">Zinc-finger</keyword>
<keyword evidence="3" id="KW-0479">Metal-binding</keyword>
<dbReference type="PROSITE" id="PS50089">
    <property type="entry name" value="ZF_RING_2"/>
    <property type="match status" value="1"/>
</dbReference>
<dbReference type="InterPro" id="IPR001841">
    <property type="entry name" value="Znf_RING"/>
</dbReference>
<dbReference type="Proteomes" id="UP000008311">
    <property type="component" value="Unassembled WGS sequence"/>
</dbReference>
<name>B9R971_RICCO</name>
<proteinExistence type="predicted"/>
<keyword evidence="9" id="KW-1185">Reference proteome</keyword>
<organism evidence="8 9">
    <name type="scientific">Ricinus communis</name>
    <name type="common">Castor bean</name>
    <dbReference type="NCBI Taxonomy" id="3988"/>
    <lineage>
        <taxon>Eukaryota</taxon>
        <taxon>Viridiplantae</taxon>
        <taxon>Streptophyta</taxon>
        <taxon>Embryophyta</taxon>
        <taxon>Tracheophyta</taxon>
        <taxon>Spermatophyta</taxon>
        <taxon>Magnoliopsida</taxon>
        <taxon>eudicotyledons</taxon>
        <taxon>Gunneridae</taxon>
        <taxon>Pentapetalae</taxon>
        <taxon>rosids</taxon>
        <taxon>fabids</taxon>
        <taxon>Malpighiales</taxon>
        <taxon>Euphorbiaceae</taxon>
        <taxon>Acalyphoideae</taxon>
        <taxon>Acalypheae</taxon>
        <taxon>Ricinus</taxon>
    </lineage>
</organism>
<dbReference type="SUPFAM" id="SSF57850">
    <property type="entry name" value="RING/U-box"/>
    <property type="match status" value="1"/>
</dbReference>
<evidence type="ECO:0000256" key="6">
    <source>
        <dbReference type="PROSITE-ProRule" id="PRU00175"/>
    </source>
</evidence>
<comment type="catalytic activity">
    <reaction evidence="1">
        <text>S-ubiquitinyl-[E2 ubiquitin-conjugating enzyme]-L-cysteine + [acceptor protein]-L-lysine = [E2 ubiquitin-conjugating enzyme]-L-cysteine + N(6)-ubiquitinyl-[acceptor protein]-L-lysine.</text>
        <dbReference type="EC" id="2.3.2.27"/>
    </reaction>
</comment>
<dbReference type="PANTHER" id="PTHR15710:SF138">
    <property type="entry name" value="RING-TYPE DOMAIN-CONTAINING PROTEIN"/>
    <property type="match status" value="1"/>
</dbReference>
<dbReference type="EMBL" id="EQ973773">
    <property type="protein sequence ID" value="EEF52148.1"/>
    <property type="molecule type" value="Genomic_DNA"/>
</dbReference>
<dbReference type="AlphaFoldDB" id="B9R971"/>
<dbReference type="OrthoDB" id="4348522at2759"/>